<reference evidence="6 7" key="1">
    <citation type="journal article" date="2018" name="Microbiome">
        <title>Fine metagenomic profile of the Mediterranean stratified and mixed water columns revealed by assembly and recruitment.</title>
        <authorList>
            <person name="Haro-Moreno J.M."/>
            <person name="Lopez-Perez M."/>
            <person name="De La Torre J.R."/>
            <person name="Picazo A."/>
            <person name="Camacho A."/>
            <person name="Rodriguez-Valera F."/>
        </authorList>
    </citation>
    <scope>NUCLEOTIDE SEQUENCE [LARGE SCALE GENOMIC DNA]</scope>
    <source>
        <strain evidence="6">MED-G78</strain>
    </source>
</reference>
<keyword evidence="4 5" id="KW-0699">rRNA-binding</keyword>
<evidence type="ECO:0000256" key="2">
    <source>
        <dbReference type="ARBA" id="ARBA00022980"/>
    </source>
</evidence>
<dbReference type="InterPro" id="IPR028909">
    <property type="entry name" value="bL21-like"/>
</dbReference>
<comment type="subunit">
    <text evidence="4">Part of the 50S ribosomal subunit. Contacts protein L20.</text>
</comment>
<dbReference type="GO" id="GO:0019843">
    <property type="term" value="F:rRNA binding"/>
    <property type="evidence" value="ECO:0007669"/>
    <property type="project" value="UniProtKB-UniRule"/>
</dbReference>
<accession>A0A368C7Y0</accession>
<dbReference type="GO" id="GO:0003735">
    <property type="term" value="F:structural constituent of ribosome"/>
    <property type="evidence" value="ECO:0007669"/>
    <property type="project" value="InterPro"/>
</dbReference>
<dbReference type="GO" id="GO:0005840">
    <property type="term" value="C:ribosome"/>
    <property type="evidence" value="ECO:0007669"/>
    <property type="project" value="UniProtKB-KW"/>
</dbReference>
<keyword evidence="3 4" id="KW-0687">Ribonucleoprotein</keyword>
<dbReference type="GO" id="GO:0005737">
    <property type="term" value="C:cytoplasm"/>
    <property type="evidence" value="ECO:0007669"/>
    <property type="project" value="UniProtKB-ARBA"/>
</dbReference>
<proteinExistence type="inferred from homology"/>
<evidence type="ECO:0000256" key="3">
    <source>
        <dbReference type="ARBA" id="ARBA00023274"/>
    </source>
</evidence>
<dbReference type="EMBL" id="QOPI01000001">
    <property type="protein sequence ID" value="RCL45670.1"/>
    <property type="molecule type" value="Genomic_DNA"/>
</dbReference>
<dbReference type="NCBIfam" id="TIGR00061">
    <property type="entry name" value="L21"/>
    <property type="match status" value="1"/>
</dbReference>
<comment type="caution">
    <text evidence="6">The sequence shown here is derived from an EMBL/GenBank/DDBJ whole genome shotgun (WGS) entry which is preliminary data.</text>
</comment>
<evidence type="ECO:0000256" key="1">
    <source>
        <dbReference type="ARBA" id="ARBA00008563"/>
    </source>
</evidence>
<keyword evidence="2 4" id="KW-0689">Ribosomal protein</keyword>
<keyword evidence="4 5" id="KW-0694">RNA-binding</keyword>
<protein>
    <recommendedName>
        <fullName evidence="4">Large ribosomal subunit protein bL21</fullName>
    </recommendedName>
</protein>
<sequence length="106" mass="12219">MYAVIESGGKQHKIEEGEYLSVDLLSDEPGKKITFDNVLLYVDDKNVEIGQPYLSNVKVTAEVKDIIKSEKLSILRFRRRKHSMRKVGHRARYSQVEIKSIKLVSK</sequence>
<dbReference type="Proteomes" id="UP000252915">
    <property type="component" value="Unassembled WGS sequence"/>
</dbReference>
<evidence type="ECO:0000256" key="4">
    <source>
        <dbReference type="HAMAP-Rule" id="MF_01363"/>
    </source>
</evidence>
<evidence type="ECO:0000256" key="5">
    <source>
        <dbReference type="RuleBase" id="RU000562"/>
    </source>
</evidence>
<dbReference type="SUPFAM" id="SSF141091">
    <property type="entry name" value="L21p-like"/>
    <property type="match status" value="1"/>
</dbReference>
<comment type="similarity">
    <text evidence="1 4 5">Belongs to the bacterial ribosomal protein bL21 family.</text>
</comment>
<dbReference type="InterPro" id="IPR001787">
    <property type="entry name" value="Ribosomal_bL21"/>
</dbReference>
<evidence type="ECO:0000313" key="6">
    <source>
        <dbReference type="EMBL" id="RCL45670.1"/>
    </source>
</evidence>
<organism evidence="6 7">
    <name type="scientific">SAR86 cluster bacterium</name>
    <dbReference type="NCBI Taxonomy" id="2030880"/>
    <lineage>
        <taxon>Bacteria</taxon>
        <taxon>Pseudomonadati</taxon>
        <taxon>Pseudomonadota</taxon>
        <taxon>Gammaproteobacteria</taxon>
        <taxon>SAR86 cluster</taxon>
    </lineage>
</organism>
<dbReference type="GO" id="GO:1990904">
    <property type="term" value="C:ribonucleoprotein complex"/>
    <property type="evidence" value="ECO:0007669"/>
    <property type="project" value="UniProtKB-KW"/>
</dbReference>
<dbReference type="AlphaFoldDB" id="A0A368C7Y0"/>
<name>A0A368C7Y0_9GAMM</name>
<gene>
    <name evidence="4 6" type="primary">rplU</name>
    <name evidence="6" type="ORF">DBW92_00200</name>
</gene>
<dbReference type="PANTHER" id="PTHR21349:SF0">
    <property type="entry name" value="LARGE RIBOSOMAL SUBUNIT PROTEIN BL21M"/>
    <property type="match status" value="1"/>
</dbReference>
<dbReference type="Pfam" id="PF00829">
    <property type="entry name" value="Ribosomal_L21p"/>
    <property type="match status" value="1"/>
</dbReference>
<dbReference type="GO" id="GO:0006412">
    <property type="term" value="P:translation"/>
    <property type="evidence" value="ECO:0007669"/>
    <property type="project" value="UniProtKB-UniRule"/>
</dbReference>
<dbReference type="HAMAP" id="MF_01363">
    <property type="entry name" value="Ribosomal_bL21"/>
    <property type="match status" value="1"/>
</dbReference>
<comment type="function">
    <text evidence="4 5">This protein binds to 23S rRNA in the presence of protein L20.</text>
</comment>
<dbReference type="InterPro" id="IPR036164">
    <property type="entry name" value="bL21-like_sf"/>
</dbReference>
<evidence type="ECO:0000313" key="7">
    <source>
        <dbReference type="Proteomes" id="UP000252915"/>
    </source>
</evidence>
<dbReference type="PANTHER" id="PTHR21349">
    <property type="entry name" value="50S RIBOSOMAL PROTEIN L21"/>
    <property type="match status" value="1"/>
</dbReference>